<evidence type="ECO:0000256" key="2">
    <source>
        <dbReference type="PROSITE-ProRule" id="PRU00703"/>
    </source>
</evidence>
<keyword evidence="1 2" id="KW-0129">CBS domain</keyword>
<dbReference type="RefSeq" id="WP_091534607.1">
    <property type="nucleotide sequence ID" value="NZ_FOOC01000010.1"/>
</dbReference>
<dbReference type="STRING" id="1076937.SAMN04488120_11039"/>
<dbReference type="CDD" id="cd04629">
    <property type="entry name" value="CBS_pair_bac"/>
    <property type="match status" value="1"/>
</dbReference>
<evidence type="ECO:0000313" key="5">
    <source>
        <dbReference type="Proteomes" id="UP000199771"/>
    </source>
</evidence>
<dbReference type="InterPro" id="IPR046342">
    <property type="entry name" value="CBS_dom_sf"/>
</dbReference>
<sequence length="136" mass="14942">MLHSISVRDYMAESLLTFTPDMDVMTAIHLLCEKGYSGAPVLDNLGNIVGILSEHDCLKVAIHASYHGVMGGRVGDFMSKNPVTVDAETSILEVAKMFLEMPYRRYPVVEDNRLVGLISRTDVLRAIDAINDSSNA</sequence>
<accession>A0A1I2JTE8</accession>
<dbReference type="InterPro" id="IPR044729">
    <property type="entry name" value="CBS_bac"/>
</dbReference>
<evidence type="ECO:0000259" key="3">
    <source>
        <dbReference type="PROSITE" id="PS51371"/>
    </source>
</evidence>
<dbReference type="Gene3D" id="3.10.580.10">
    <property type="entry name" value="CBS-domain"/>
    <property type="match status" value="1"/>
</dbReference>
<dbReference type="InterPro" id="IPR000644">
    <property type="entry name" value="CBS_dom"/>
</dbReference>
<dbReference type="InterPro" id="IPR051257">
    <property type="entry name" value="Diverse_CBS-Domain"/>
</dbReference>
<reference evidence="4 5" key="1">
    <citation type="submission" date="2016-10" db="EMBL/GenBank/DDBJ databases">
        <authorList>
            <person name="de Groot N.N."/>
        </authorList>
    </citation>
    <scope>NUCLEOTIDE SEQUENCE [LARGE SCALE GENOMIC DNA]</scope>
    <source>
        <strain evidence="4 5">DSM 23609</strain>
    </source>
</reference>
<dbReference type="PROSITE" id="PS51371">
    <property type="entry name" value="CBS"/>
    <property type="match status" value="2"/>
</dbReference>
<feature type="domain" description="CBS" evidence="3">
    <location>
        <begin position="78"/>
        <end position="133"/>
    </location>
</feature>
<proteinExistence type="predicted"/>
<dbReference type="PANTHER" id="PTHR43080:SF26">
    <property type="entry name" value="REGULATORY PROTEIN"/>
    <property type="match status" value="1"/>
</dbReference>
<gene>
    <name evidence="4" type="ORF">SAMN04488120_11039</name>
</gene>
<organism evidence="4 5">
    <name type="scientific">Fontimonas thermophila</name>
    <dbReference type="NCBI Taxonomy" id="1076937"/>
    <lineage>
        <taxon>Bacteria</taxon>
        <taxon>Pseudomonadati</taxon>
        <taxon>Pseudomonadota</taxon>
        <taxon>Gammaproteobacteria</taxon>
        <taxon>Nevskiales</taxon>
        <taxon>Nevskiaceae</taxon>
        <taxon>Fontimonas</taxon>
    </lineage>
</organism>
<evidence type="ECO:0000313" key="4">
    <source>
        <dbReference type="EMBL" id="SFF58095.1"/>
    </source>
</evidence>
<dbReference type="Proteomes" id="UP000199771">
    <property type="component" value="Unassembled WGS sequence"/>
</dbReference>
<dbReference type="Pfam" id="PF00571">
    <property type="entry name" value="CBS"/>
    <property type="match status" value="2"/>
</dbReference>
<dbReference type="SUPFAM" id="SSF54631">
    <property type="entry name" value="CBS-domain pair"/>
    <property type="match status" value="1"/>
</dbReference>
<feature type="domain" description="CBS" evidence="3">
    <location>
        <begin position="11"/>
        <end position="69"/>
    </location>
</feature>
<dbReference type="PANTHER" id="PTHR43080">
    <property type="entry name" value="CBS DOMAIN-CONTAINING PROTEIN CBSX3, MITOCHONDRIAL"/>
    <property type="match status" value="1"/>
</dbReference>
<evidence type="ECO:0000256" key="1">
    <source>
        <dbReference type="ARBA" id="ARBA00023122"/>
    </source>
</evidence>
<dbReference type="SMART" id="SM00116">
    <property type="entry name" value="CBS"/>
    <property type="match status" value="2"/>
</dbReference>
<keyword evidence="5" id="KW-1185">Reference proteome</keyword>
<protein>
    <submittedName>
        <fullName evidence="4">CBS domain-containing protein</fullName>
    </submittedName>
</protein>
<dbReference type="OrthoDB" id="9790355at2"/>
<name>A0A1I2JTE8_9GAMM</name>
<dbReference type="EMBL" id="FOOC01000010">
    <property type="protein sequence ID" value="SFF58095.1"/>
    <property type="molecule type" value="Genomic_DNA"/>
</dbReference>
<dbReference type="AlphaFoldDB" id="A0A1I2JTE8"/>